<evidence type="ECO:0000313" key="2">
    <source>
        <dbReference type="Proteomes" id="UP000744676"/>
    </source>
</evidence>
<protein>
    <submittedName>
        <fullName evidence="1">Uncharacterized protein</fullName>
    </submittedName>
</protein>
<reference evidence="1 2" key="1">
    <citation type="journal article" date="2020" name="Front. Microbiol.">
        <title>Phenotypic and Genetic Characterization of the Cheese Ripening Yeast Geotrichum candidum.</title>
        <authorList>
            <person name="Perkins V."/>
            <person name="Vignola S."/>
            <person name="Lessard M.H."/>
            <person name="Plante P.L."/>
            <person name="Corbeil J."/>
            <person name="Dugat-Bony E."/>
            <person name="Frenette M."/>
            <person name="Labrie S."/>
        </authorList>
    </citation>
    <scope>NUCLEOTIDE SEQUENCE [LARGE SCALE GENOMIC DNA]</scope>
    <source>
        <strain evidence="1 2">LMA-1147</strain>
    </source>
</reference>
<organism evidence="1 2">
    <name type="scientific">Geotrichum galactomycetum</name>
    <dbReference type="NCBI Taxonomy" id="27317"/>
    <lineage>
        <taxon>Eukaryota</taxon>
        <taxon>Fungi</taxon>
        <taxon>Dikarya</taxon>
        <taxon>Ascomycota</taxon>
        <taxon>Saccharomycotina</taxon>
        <taxon>Dipodascomycetes</taxon>
        <taxon>Dipodascales</taxon>
        <taxon>Dipodascaceae</taxon>
        <taxon>Geotrichum</taxon>
    </lineage>
</organism>
<dbReference type="Proteomes" id="UP000744676">
    <property type="component" value="Unassembled WGS sequence"/>
</dbReference>
<proteinExistence type="predicted"/>
<dbReference type="EMBL" id="QVQA01000022">
    <property type="protein sequence ID" value="KAF5100424.1"/>
    <property type="molecule type" value="Genomic_DNA"/>
</dbReference>
<comment type="caution">
    <text evidence="1">The sequence shown here is derived from an EMBL/GenBank/DDBJ whole genome shotgun (WGS) entry which is preliminary data.</text>
</comment>
<name>A0ACB6V7G6_9ASCO</name>
<evidence type="ECO:0000313" key="1">
    <source>
        <dbReference type="EMBL" id="KAF5100424.1"/>
    </source>
</evidence>
<gene>
    <name evidence="1" type="ORF">D0Z00_001283</name>
</gene>
<keyword evidence="2" id="KW-1185">Reference proteome</keyword>
<accession>A0ACB6V7G6</accession>
<sequence length="521" mass="56376">MDSSSSDNYSYEKDLGLSSHELTDSSSDSMQNDLYKVNDKVLARKIALVNEALNEIGFTKYHFKLFCLNGMGYAVDSLLFLLHGVAQTQINKEFNHSFSALVSADYVGLFCGALFWGFTADIIGRKIAFNITLFLTAIFAMAVAGGLSFVAVCSISAVSYFCCGGNLVLDSVTFLEFLPQSKKWLLTFLALWWGIGQTITCAIAWPLIANFSCEDASNCPRSENMGWRYTYIACGGFVLLCACSRLFLITMIESPKYDITNGNDEKVIQSLDTIAASSGRTNPLTLEQLQACGTVECDTSHKTLAQKLNVLDALKSVSFHFKGLFATKTLGYSTALNFLSWTLIGLAYPLFTAFLPLYLESRGADFGDSSLNTTYKNNLIVNAVSIAGPMIAGFMVELPIIGRRGTMAIGALLTMTFMFAYTAVRTPAQNLGFSCAISICINIYLGTLFAYTPEVLPSSHRATGNGISVSCNRAMGAISPVVAYYAGTGTSVPVYVMAGVLGALSIISVMLPYEVRGKNSV</sequence>